<sequence length="225" mass="23806">MVTIDREAAPATAVAAVPALVAALAGRRGTALVLAAVPAAVALFFRDPDRTPDRPAADGPVDADTVLAPADGKVMYAGPGQEGVAPEGEWLQVSIFLSAFDVHINRAPYGGRLREVTYRPGKWLAAYSHESAHLNERTDLVVDREVDGATRTVVFRQIVGLMARRVVTRVAAGDEIATGQRIGLMKFGSRMDVFVPTDARLLVEAGARVVAGETVIARWSGGSHA</sequence>
<evidence type="ECO:0000256" key="9">
    <source>
        <dbReference type="ARBA" id="ARBA00023264"/>
    </source>
</evidence>
<keyword evidence="3 11" id="KW-0210">Decarboxylase</keyword>
<feature type="chain" id="PRO_5023490488" description="Phosphatidylserine decarboxylase alpha chain" evidence="11">
    <location>
        <begin position="189"/>
        <end position="225"/>
    </location>
</feature>
<evidence type="ECO:0000256" key="7">
    <source>
        <dbReference type="ARBA" id="ARBA00023209"/>
    </source>
</evidence>
<evidence type="ECO:0000256" key="1">
    <source>
        <dbReference type="ARBA" id="ARBA00022475"/>
    </source>
</evidence>
<proteinExistence type="inferred from homology"/>
<keyword evidence="2 11" id="KW-0444">Lipid biosynthesis</keyword>
<evidence type="ECO:0000256" key="3">
    <source>
        <dbReference type="ARBA" id="ARBA00022793"/>
    </source>
</evidence>
<keyword evidence="8 11" id="KW-0456">Lyase</keyword>
<dbReference type="InterPro" id="IPR033175">
    <property type="entry name" value="PSD-A"/>
</dbReference>
<dbReference type="OrthoDB" id="9790893at2"/>
<keyword evidence="13" id="KW-1185">Reference proteome</keyword>
<feature type="active site" description="Schiff-base intermediate with substrate; via pyruvic acid" evidence="11">
    <location>
        <position position="189"/>
    </location>
</feature>
<comment type="function">
    <text evidence="11">Catalyzes the formation of phosphatidylethanolamine (PtdEtn) from phosphatidylserine (PtdSer).</text>
</comment>
<comment type="cofactor">
    <cofactor evidence="11">
        <name>pyruvate</name>
        <dbReference type="ChEBI" id="CHEBI:15361"/>
    </cofactor>
    <text evidence="11">Binds 1 pyruvoyl group covalently per subunit.</text>
</comment>
<evidence type="ECO:0000256" key="2">
    <source>
        <dbReference type="ARBA" id="ARBA00022516"/>
    </source>
</evidence>
<dbReference type="HAMAP" id="MF_00664">
    <property type="entry name" value="PS_decarb_PSD_A"/>
    <property type="match status" value="1"/>
</dbReference>
<evidence type="ECO:0000256" key="4">
    <source>
        <dbReference type="ARBA" id="ARBA00023098"/>
    </source>
</evidence>
<evidence type="ECO:0000256" key="8">
    <source>
        <dbReference type="ARBA" id="ARBA00023239"/>
    </source>
</evidence>
<evidence type="ECO:0000256" key="5">
    <source>
        <dbReference type="ARBA" id="ARBA00023136"/>
    </source>
</evidence>
<evidence type="ECO:0000256" key="11">
    <source>
        <dbReference type="HAMAP-Rule" id="MF_00664"/>
    </source>
</evidence>
<keyword evidence="4 11" id="KW-0443">Lipid metabolism</keyword>
<keyword evidence="9 11" id="KW-1208">Phospholipid metabolism</keyword>
<feature type="chain" id="PRO_5023490489" description="Phosphatidylserine decarboxylase beta chain" evidence="11">
    <location>
        <begin position="1"/>
        <end position="188"/>
    </location>
</feature>
<keyword evidence="1 11" id="KW-1003">Cell membrane</keyword>
<comment type="PTM">
    <text evidence="11">Is synthesized initially as an inactive proenzyme. Formation of the active enzyme involves a self-maturation process in which the active site pyruvoyl group is generated from an internal serine residue via an autocatalytic post-translational modification. Two non-identical subunits are generated from the proenzyme in this reaction, and the pyruvate is formed at the N-terminus of the alpha chain, which is derived from the carboxyl end of the proenzyme. The post-translation cleavage follows an unusual pathway, termed non-hydrolytic serinolysis, in which the side chain hydroxyl group of the serine supplies its oxygen atom to form the C-terminus of the beta chain, while the remainder of the serine residue undergoes an oxidative deamination to produce ammonia and the pyruvoyl prosthetic group on the alpha chain.</text>
</comment>
<feature type="modified residue" description="Pyruvic acid (Ser); by autocatalysis" evidence="11">
    <location>
        <position position="189"/>
    </location>
</feature>
<keyword evidence="10 11" id="KW-0670">Pyruvate</keyword>
<name>A0A512T2S7_9MICO</name>
<dbReference type="GO" id="GO:0005886">
    <property type="term" value="C:plasma membrane"/>
    <property type="evidence" value="ECO:0007669"/>
    <property type="project" value="UniProtKB-SubCell"/>
</dbReference>
<keyword evidence="6 11" id="KW-0865">Zymogen</keyword>
<gene>
    <name evidence="11 12" type="primary">psd</name>
    <name evidence="12" type="ORF">KLO01_25000</name>
</gene>
<evidence type="ECO:0000313" key="12">
    <source>
        <dbReference type="EMBL" id="GEQ14453.1"/>
    </source>
</evidence>
<evidence type="ECO:0000256" key="10">
    <source>
        <dbReference type="ARBA" id="ARBA00023317"/>
    </source>
</evidence>
<dbReference type="GO" id="GO:0004609">
    <property type="term" value="F:phosphatidylserine decarboxylase activity"/>
    <property type="evidence" value="ECO:0007669"/>
    <property type="project" value="UniProtKB-UniRule"/>
</dbReference>
<comment type="pathway">
    <text evidence="11">Phospholipid metabolism; phosphatidylethanolamine biosynthesis; phosphatidylethanolamine from CDP-diacylglycerol: step 2/2.</text>
</comment>
<dbReference type="RefSeq" id="WP_147065600.1">
    <property type="nucleotide sequence ID" value="NZ_BAABDN010000002.1"/>
</dbReference>
<evidence type="ECO:0000256" key="6">
    <source>
        <dbReference type="ARBA" id="ARBA00023145"/>
    </source>
</evidence>
<keyword evidence="7 11" id="KW-0594">Phospholipid biosynthesis</keyword>
<comment type="subunit">
    <text evidence="11">Heterodimer of a large membrane-associated beta subunit and a small pyruvoyl-containing alpha subunit.</text>
</comment>
<accession>A0A512T2S7</accession>
<dbReference type="GO" id="GO:0006646">
    <property type="term" value="P:phosphatidylethanolamine biosynthetic process"/>
    <property type="evidence" value="ECO:0007669"/>
    <property type="project" value="UniProtKB-UniRule"/>
</dbReference>
<comment type="caution">
    <text evidence="12">The sequence shown here is derived from an EMBL/GenBank/DDBJ whole genome shotgun (WGS) entry which is preliminary data.</text>
</comment>
<dbReference type="PANTHER" id="PTHR35809">
    <property type="entry name" value="ARCHAETIDYLSERINE DECARBOXYLASE PROENZYME-RELATED"/>
    <property type="match status" value="1"/>
</dbReference>
<dbReference type="AlphaFoldDB" id="A0A512T2S7"/>
<dbReference type="EMBL" id="BKBA01000009">
    <property type="protein sequence ID" value="GEQ14453.1"/>
    <property type="molecule type" value="Genomic_DNA"/>
</dbReference>
<organism evidence="12 13">
    <name type="scientific">Knoellia locipacati</name>
    <dbReference type="NCBI Taxonomy" id="882824"/>
    <lineage>
        <taxon>Bacteria</taxon>
        <taxon>Bacillati</taxon>
        <taxon>Actinomycetota</taxon>
        <taxon>Actinomycetes</taxon>
        <taxon>Micrococcales</taxon>
        <taxon>Intrasporangiaceae</taxon>
        <taxon>Knoellia</taxon>
    </lineage>
</organism>
<keyword evidence="5 11" id="KW-0472">Membrane</keyword>
<evidence type="ECO:0000313" key="13">
    <source>
        <dbReference type="Proteomes" id="UP000321793"/>
    </source>
</evidence>
<feature type="site" description="Cleavage (non-hydrolytic); by autocatalysis" evidence="11">
    <location>
        <begin position="188"/>
        <end position="189"/>
    </location>
</feature>
<dbReference type="InterPro" id="IPR003817">
    <property type="entry name" value="PS_Dcarbxylase"/>
</dbReference>
<comment type="catalytic activity">
    <reaction evidence="11">
        <text>a 1,2-diacyl-sn-glycero-3-phospho-L-serine + H(+) = a 1,2-diacyl-sn-glycero-3-phosphoethanolamine + CO2</text>
        <dbReference type="Rhea" id="RHEA:20828"/>
        <dbReference type="ChEBI" id="CHEBI:15378"/>
        <dbReference type="ChEBI" id="CHEBI:16526"/>
        <dbReference type="ChEBI" id="CHEBI:57262"/>
        <dbReference type="ChEBI" id="CHEBI:64612"/>
        <dbReference type="EC" id="4.1.1.65"/>
    </reaction>
</comment>
<reference evidence="12 13" key="1">
    <citation type="submission" date="2019-07" db="EMBL/GenBank/DDBJ databases">
        <title>Whole genome shotgun sequence of Knoellia locipacati NBRC 109775.</title>
        <authorList>
            <person name="Hosoyama A."/>
            <person name="Uohara A."/>
            <person name="Ohji S."/>
            <person name="Ichikawa N."/>
        </authorList>
    </citation>
    <scope>NUCLEOTIDE SEQUENCE [LARGE SCALE GENOMIC DNA]</scope>
    <source>
        <strain evidence="12 13">NBRC 109775</strain>
    </source>
</reference>
<comment type="similarity">
    <text evidence="11">Belongs to the phosphatidylserine decarboxylase family. PSD-A subfamily.</text>
</comment>
<dbReference type="UniPathway" id="UPA00558">
    <property type="reaction ID" value="UER00616"/>
</dbReference>
<protein>
    <recommendedName>
        <fullName evidence="11">Phosphatidylserine decarboxylase proenzyme</fullName>
        <ecNumber evidence="11">4.1.1.65</ecNumber>
    </recommendedName>
    <component>
        <recommendedName>
            <fullName evidence="11">Phosphatidylserine decarboxylase alpha chain</fullName>
        </recommendedName>
    </component>
    <component>
        <recommendedName>
            <fullName evidence="11">Phosphatidylserine decarboxylase beta chain</fullName>
        </recommendedName>
    </component>
</protein>
<dbReference type="Pfam" id="PF02666">
    <property type="entry name" value="PS_Dcarbxylase"/>
    <property type="match status" value="1"/>
</dbReference>
<dbReference type="EC" id="4.1.1.65" evidence="11"/>
<dbReference type="Proteomes" id="UP000321793">
    <property type="component" value="Unassembled WGS sequence"/>
</dbReference>
<comment type="subcellular location">
    <subcellularLocation>
        <location evidence="11">Cell membrane</location>
        <topology evidence="11">Peripheral membrane protein</topology>
    </subcellularLocation>
</comment>
<dbReference type="PANTHER" id="PTHR35809:SF1">
    <property type="entry name" value="ARCHAETIDYLSERINE DECARBOXYLASE PROENZYME-RELATED"/>
    <property type="match status" value="1"/>
</dbReference>